<evidence type="ECO:0000256" key="3">
    <source>
        <dbReference type="ARBA" id="ARBA00022174"/>
    </source>
</evidence>
<evidence type="ECO:0000256" key="6">
    <source>
        <dbReference type="ARBA" id="ARBA00023273"/>
    </source>
</evidence>
<dbReference type="AlphaFoldDB" id="A0A139AHH5"/>
<protein>
    <recommendedName>
        <fullName evidence="3">Cilia- and flagella-associated protein 300</fullName>
    </recommendedName>
</protein>
<dbReference type="Proteomes" id="UP000070544">
    <property type="component" value="Unassembled WGS sequence"/>
</dbReference>
<evidence type="ECO:0000256" key="7">
    <source>
        <dbReference type="SAM" id="MobiDB-lite"/>
    </source>
</evidence>
<gene>
    <name evidence="8" type="ORF">M427DRAFT_302666</name>
</gene>
<evidence type="ECO:0000256" key="5">
    <source>
        <dbReference type="ARBA" id="ARBA00023212"/>
    </source>
</evidence>
<keyword evidence="6" id="KW-0966">Cell projection</keyword>
<dbReference type="GO" id="GO:0005930">
    <property type="term" value="C:axoneme"/>
    <property type="evidence" value="ECO:0007669"/>
    <property type="project" value="UniProtKB-SubCell"/>
</dbReference>
<keyword evidence="9" id="KW-1185">Reference proteome</keyword>
<evidence type="ECO:0000256" key="1">
    <source>
        <dbReference type="ARBA" id="ARBA00004430"/>
    </source>
</evidence>
<evidence type="ECO:0000256" key="2">
    <source>
        <dbReference type="ARBA" id="ARBA00009205"/>
    </source>
</evidence>
<comment type="similarity">
    <text evidence="2">Belongs to the CFAP300 family.</text>
</comment>
<feature type="compositionally biased region" description="Pro residues" evidence="7">
    <location>
        <begin position="28"/>
        <end position="40"/>
    </location>
</feature>
<dbReference type="InterPro" id="IPR029416">
    <property type="entry name" value="CFAP300"/>
</dbReference>
<dbReference type="PANTHER" id="PTHR31078">
    <property type="entry name" value="CILIA- AND FLAGELLA-ASSOCIATED PROTEIN 300"/>
    <property type="match status" value="1"/>
</dbReference>
<dbReference type="STRING" id="1344416.A0A139AHH5"/>
<sequence>MLAPTSAAEPTEPTVNPTPKQIDSFVPNPLPSPSPSPSPAPLTHRDEDESSPAFRFTPLPHSAVKLSSDKHAHALFAKWGMSDNMTIRKYAFDQHFASYAVGAFLRDLFDQAGAAGEFQVIGPRDTWCATGRVTGAEYAPVRGTKTDTDMLKKLYDYGILRPNGAIAKCLDTMHPSGLLLSDLLRLCLFDETSDEYATYTASERDEMLFRVFRHVVGGGRLCQYEDEVGEYVGVARKVYRELVSVTKNTSTTPPTLSIPTLCYTVTSLETSLAPLFPMRHPQNFCYVTVDPARRVVTVWYHASSGYY</sequence>
<keyword evidence="4" id="KW-0963">Cytoplasm</keyword>
<dbReference type="OrthoDB" id="10259249at2759"/>
<organism evidence="8 9">
    <name type="scientific">Gonapodya prolifera (strain JEL478)</name>
    <name type="common">Monoblepharis prolifera</name>
    <dbReference type="NCBI Taxonomy" id="1344416"/>
    <lineage>
        <taxon>Eukaryota</taxon>
        <taxon>Fungi</taxon>
        <taxon>Fungi incertae sedis</taxon>
        <taxon>Chytridiomycota</taxon>
        <taxon>Chytridiomycota incertae sedis</taxon>
        <taxon>Monoblepharidomycetes</taxon>
        <taxon>Monoblepharidales</taxon>
        <taxon>Gonapodyaceae</taxon>
        <taxon>Gonapodya</taxon>
    </lineage>
</organism>
<dbReference type="Pfam" id="PF14926">
    <property type="entry name" value="CFAP300"/>
    <property type="match status" value="1"/>
</dbReference>
<comment type="subcellular location">
    <subcellularLocation>
        <location evidence="1">Cytoplasm</location>
        <location evidence="1">Cytoskeleton</location>
        <location evidence="1">Cilium axoneme</location>
    </subcellularLocation>
</comment>
<dbReference type="EMBL" id="KQ965756">
    <property type="protein sequence ID" value="KXS16210.1"/>
    <property type="molecule type" value="Genomic_DNA"/>
</dbReference>
<keyword evidence="5" id="KW-0206">Cytoskeleton</keyword>
<proteinExistence type="inferred from homology"/>
<evidence type="ECO:0000313" key="8">
    <source>
        <dbReference type="EMBL" id="KXS16210.1"/>
    </source>
</evidence>
<name>A0A139AHH5_GONPJ</name>
<dbReference type="PANTHER" id="PTHR31078:SF1">
    <property type="entry name" value="CILIA- AND FLAGELLA-ASSOCIATED PROTEIN 300"/>
    <property type="match status" value="1"/>
</dbReference>
<evidence type="ECO:0000313" key="9">
    <source>
        <dbReference type="Proteomes" id="UP000070544"/>
    </source>
</evidence>
<evidence type="ECO:0000256" key="4">
    <source>
        <dbReference type="ARBA" id="ARBA00022490"/>
    </source>
</evidence>
<reference evidence="8 9" key="1">
    <citation type="journal article" date="2015" name="Genome Biol. Evol.">
        <title>Phylogenomic analyses indicate that early fungi evolved digesting cell walls of algal ancestors of land plants.</title>
        <authorList>
            <person name="Chang Y."/>
            <person name="Wang S."/>
            <person name="Sekimoto S."/>
            <person name="Aerts A.L."/>
            <person name="Choi C."/>
            <person name="Clum A."/>
            <person name="LaButti K.M."/>
            <person name="Lindquist E.A."/>
            <person name="Yee Ngan C."/>
            <person name="Ohm R.A."/>
            <person name="Salamov A.A."/>
            <person name="Grigoriev I.V."/>
            <person name="Spatafora J.W."/>
            <person name="Berbee M.L."/>
        </authorList>
    </citation>
    <scope>NUCLEOTIDE SEQUENCE [LARGE SCALE GENOMIC DNA]</scope>
    <source>
        <strain evidence="8 9">JEL478</strain>
    </source>
</reference>
<feature type="region of interest" description="Disordered" evidence="7">
    <location>
        <begin position="1"/>
        <end position="56"/>
    </location>
</feature>
<dbReference type="OMA" id="FYHCYGV"/>
<accession>A0A139AHH5</accession>